<dbReference type="InterPro" id="IPR001254">
    <property type="entry name" value="Trypsin_dom"/>
</dbReference>
<reference evidence="5" key="1">
    <citation type="submission" date="2021-12" db="EMBL/GenBank/DDBJ databases">
        <authorList>
            <person name="King R."/>
        </authorList>
    </citation>
    <scope>NUCLEOTIDE SEQUENCE</scope>
</reference>
<dbReference type="GO" id="GO:0006508">
    <property type="term" value="P:proteolysis"/>
    <property type="evidence" value="ECO:0007669"/>
    <property type="project" value="InterPro"/>
</dbReference>
<evidence type="ECO:0000256" key="1">
    <source>
        <dbReference type="ARBA" id="ARBA00023157"/>
    </source>
</evidence>
<comment type="similarity">
    <text evidence="2">Belongs to the peptidase S1 family. CLIP subfamily.</text>
</comment>
<evidence type="ECO:0000256" key="3">
    <source>
        <dbReference type="SAM" id="SignalP"/>
    </source>
</evidence>
<feature type="domain" description="Peptidase S1" evidence="4">
    <location>
        <begin position="76"/>
        <end position="217"/>
    </location>
</feature>
<dbReference type="PROSITE" id="PS50240">
    <property type="entry name" value="TRYPSIN_DOM"/>
    <property type="match status" value="1"/>
</dbReference>
<sequence>MSFFSLRWIFVLCVGVSVDVLAQDFEGGAPRGSALPRRQTECAEYKKLTKAGQSESSFRDSCPQASFGVAVVGGEDAALYEFPHMVALAYKNRGRLGYYCGGTLISGKRSDVLQKVKLEVINNTLCDQLYDKERREPNRALERGIIETMLCAGKLDGGADTCQGDSGGPFGLPSPDNVCQHILVGVTSFGKFCGQENSPGVYTRVSSYLPWIENIVWNGEQ</sequence>
<dbReference type="Pfam" id="PF00089">
    <property type="entry name" value="Trypsin"/>
    <property type="match status" value="1"/>
</dbReference>
<dbReference type="SUPFAM" id="SSF50494">
    <property type="entry name" value="Trypsin-like serine proteases"/>
    <property type="match status" value="1"/>
</dbReference>
<dbReference type="CDD" id="cd00190">
    <property type="entry name" value="Tryp_SPc"/>
    <property type="match status" value="1"/>
</dbReference>
<dbReference type="Gene3D" id="2.40.10.10">
    <property type="entry name" value="Trypsin-like serine proteases"/>
    <property type="match status" value="2"/>
</dbReference>
<feature type="chain" id="PRO_5040242470" description="Peptidase S1 domain-containing protein" evidence="3">
    <location>
        <begin position="23"/>
        <end position="221"/>
    </location>
</feature>
<organism evidence="5 6">
    <name type="scientific">Bemisia tabaci</name>
    <name type="common">Sweetpotato whitefly</name>
    <name type="synonym">Aleurodes tabaci</name>
    <dbReference type="NCBI Taxonomy" id="7038"/>
    <lineage>
        <taxon>Eukaryota</taxon>
        <taxon>Metazoa</taxon>
        <taxon>Ecdysozoa</taxon>
        <taxon>Arthropoda</taxon>
        <taxon>Hexapoda</taxon>
        <taxon>Insecta</taxon>
        <taxon>Pterygota</taxon>
        <taxon>Neoptera</taxon>
        <taxon>Paraneoptera</taxon>
        <taxon>Hemiptera</taxon>
        <taxon>Sternorrhyncha</taxon>
        <taxon>Aleyrodoidea</taxon>
        <taxon>Aleyrodidae</taxon>
        <taxon>Aleyrodinae</taxon>
        <taxon>Bemisia</taxon>
    </lineage>
</organism>
<evidence type="ECO:0000256" key="2">
    <source>
        <dbReference type="ARBA" id="ARBA00024195"/>
    </source>
</evidence>
<dbReference type="PANTHER" id="PTHR24252">
    <property type="entry name" value="ACROSIN-RELATED"/>
    <property type="match status" value="1"/>
</dbReference>
<evidence type="ECO:0000313" key="5">
    <source>
        <dbReference type="EMBL" id="CAH0396140.1"/>
    </source>
</evidence>
<keyword evidence="3" id="KW-0732">Signal</keyword>
<gene>
    <name evidence="5" type="ORF">BEMITA_LOCUS14244</name>
</gene>
<dbReference type="SMART" id="SM00020">
    <property type="entry name" value="Tryp_SPc"/>
    <property type="match status" value="1"/>
</dbReference>
<dbReference type="FunFam" id="2.40.10.10:FF:000002">
    <property type="entry name" value="Transmembrane protease serine"/>
    <property type="match status" value="1"/>
</dbReference>
<dbReference type="Proteomes" id="UP001152759">
    <property type="component" value="Chromosome 9"/>
</dbReference>
<evidence type="ECO:0000259" key="4">
    <source>
        <dbReference type="PROSITE" id="PS50240"/>
    </source>
</evidence>
<dbReference type="InterPro" id="IPR009003">
    <property type="entry name" value="Peptidase_S1_PA"/>
</dbReference>
<accession>A0A9P0AP99</accession>
<dbReference type="InterPro" id="IPR043504">
    <property type="entry name" value="Peptidase_S1_PA_chymotrypsin"/>
</dbReference>
<name>A0A9P0AP99_BEMTA</name>
<dbReference type="GO" id="GO:0004252">
    <property type="term" value="F:serine-type endopeptidase activity"/>
    <property type="evidence" value="ECO:0007669"/>
    <property type="project" value="InterPro"/>
</dbReference>
<keyword evidence="1" id="KW-1015">Disulfide bond</keyword>
<feature type="signal peptide" evidence="3">
    <location>
        <begin position="1"/>
        <end position="22"/>
    </location>
</feature>
<proteinExistence type="inferred from homology"/>
<dbReference type="AlphaFoldDB" id="A0A9P0AP99"/>
<dbReference type="PANTHER" id="PTHR24252:SF7">
    <property type="entry name" value="HYALIN"/>
    <property type="match status" value="1"/>
</dbReference>
<keyword evidence="6" id="KW-1185">Reference proteome</keyword>
<dbReference type="EMBL" id="OU963870">
    <property type="protein sequence ID" value="CAH0396140.1"/>
    <property type="molecule type" value="Genomic_DNA"/>
</dbReference>
<protein>
    <recommendedName>
        <fullName evidence="4">Peptidase S1 domain-containing protein</fullName>
    </recommendedName>
</protein>
<evidence type="ECO:0000313" key="6">
    <source>
        <dbReference type="Proteomes" id="UP001152759"/>
    </source>
</evidence>